<dbReference type="InterPro" id="IPR001233">
    <property type="entry name" value="RtcB"/>
</dbReference>
<proteinExistence type="predicted"/>
<dbReference type="InterPro" id="IPR036025">
    <property type="entry name" value="RtcB-like_sf"/>
</dbReference>
<protein>
    <recommendedName>
        <fullName evidence="2">3'-phosphate/5'-hydroxy nucleic acid ligase</fullName>
        <ecNumber evidence="2">6.5.1.8</ecNumber>
    </recommendedName>
</protein>
<sequence length="415" mass="45769">MSTRKATIFGQHDENTLIQMDEVMEHAVHGALMADGHQGYSMPIGGVAAYRDQINVAGVGVDIACGNCAMRTDINLRDLGDYTAWLRSLGTWIQDKIAFGMEGQVNLSPRAPRDHPLFDDPAWELVPREHRTQLIAKARNQLGTVGGGNHYVDILEDQEGYLWVGVHFGSRRFGYDISNSYVSIAQGGVWGERGKWEQSSLLDLGTPAGDDYWELMQLAGRYAYAGREWVCRAILGWMESQPVDTVHNNHNFAWRERHQGEELVVVRKGATPAFPRQRGFVGGSMGDDAVILQGPESIELEDLTGSLPLMVNALFSTVHGAGRVRSRTATRGKVKKGKIVRPGLVSLEDVRDLLSRHDVLVFGADIDESPQAYRRLDDVLAAQGGTIEVLHTLTPRVVVMAPGFSGANPFLREVE</sequence>
<comment type="catalytic activity">
    <reaction evidence="8">
        <text>a 3'-end 3'-phospho-ribonucleotide-RNA + a 5'-end dephospho-ribonucleoside-RNA + GTP = a ribonucleotidyl-ribonucleotide-RNA + GMP + diphosphate</text>
        <dbReference type="Rhea" id="RHEA:68076"/>
        <dbReference type="Rhea" id="RHEA-COMP:10463"/>
        <dbReference type="Rhea" id="RHEA-COMP:13936"/>
        <dbReference type="Rhea" id="RHEA-COMP:17355"/>
        <dbReference type="ChEBI" id="CHEBI:33019"/>
        <dbReference type="ChEBI" id="CHEBI:37565"/>
        <dbReference type="ChEBI" id="CHEBI:58115"/>
        <dbReference type="ChEBI" id="CHEBI:83062"/>
        <dbReference type="ChEBI" id="CHEBI:138284"/>
        <dbReference type="ChEBI" id="CHEBI:173118"/>
        <dbReference type="EC" id="6.5.1.8"/>
    </reaction>
</comment>
<evidence type="ECO:0000256" key="6">
    <source>
        <dbReference type="ARBA" id="ARBA00023134"/>
    </source>
</evidence>
<keyword evidence="6" id="KW-0342">GTP-binding</keyword>
<dbReference type="EC" id="6.5.1.8" evidence="2"/>
<evidence type="ECO:0000256" key="7">
    <source>
        <dbReference type="ARBA" id="ARBA00023211"/>
    </source>
</evidence>
<evidence type="ECO:0000256" key="8">
    <source>
        <dbReference type="ARBA" id="ARBA00047746"/>
    </source>
</evidence>
<comment type="cofactor">
    <cofactor evidence="1">
        <name>Mn(2+)</name>
        <dbReference type="ChEBI" id="CHEBI:29035"/>
    </cofactor>
</comment>
<dbReference type="GO" id="GO:0006281">
    <property type="term" value="P:DNA repair"/>
    <property type="evidence" value="ECO:0007669"/>
    <property type="project" value="TreeGrafter"/>
</dbReference>
<evidence type="ECO:0000256" key="5">
    <source>
        <dbReference type="ARBA" id="ARBA00022741"/>
    </source>
</evidence>
<keyword evidence="7" id="KW-0464">Manganese</keyword>
<dbReference type="PANTHER" id="PTHR43749">
    <property type="entry name" value="RNA-SPLICING LIGASE RTCB"/>
    <property type="match status" value="1"/>
</dbReference>
<evidence type="ECO:0000256" key="2">
    <source>
        <dbReference type="ARBA" id="ARBA00012726"/>
    </source>
</evidence>
<keyword evidence="4" id="KW-0479">Metal-binding</keyword>
<dbReference type="AlphaFoldDB" id="A0A0F9N2M0"/>
<evidence type="ECO:0000256" key="1">
    <source>
        <dbReference type="ARBA" id="ARBA00001936"/>
    </source>
</evidence>
<evidence type="ECO:0000313" key="9">
    <source>
        <dbReference type="EMBL" id="KKM83030.1"/>
    </source>
</evidence>
<dbReference type="GO" id="GO:0030145">
    <property type="term" value="F:manganese ion binding"/>
    <property type="evidence" value="ECO:0007669"/>
    <property type="project" value="TreeGrafter"/>
</dbReference>
<gene>
    <name evidence="9" type="ORF">LCGC14_1313500</name>
</gene>
<dbReference type="InterPro" id="IPR052915">
    <property type="entry name" value="RtcB-like"/>
</dbReference>
<dbReference type="GO" id="GO:0170057">
    <property type="term" value="F:RNA ligase (GTP) activity"/>
    <property type="evidence" value="ECO:0007669"/>
    <property type="project" value="UniProtKB-EC"/>
</dbReference>
<dbReference type="PANTHER" id="PTHR43749:SF2">
    <property type="entry name" value="RNA-SPLICING LIGASE RTCB"/>
    <property type="match status" value="1"/>
</dbReference>
<dbReference type="EMBL" id="LAZR01007774">
    <property type="protein sequence ID" value="KKM83030.1"/>
    <property type="molecule type" value="Genomic_DNA"/>
</dbReference>
<evidence type="ECO:0000256" key="4">
    <source>
        <dbReference type="ARBA" id="ARBA00022723"/>
    </source>
</evidence>
<dbReference type="Gene3D" id="3.90.1860.10">
    <property type="entry name" value="tRNA-splicing ligase RtcB"/>
    <property type="match status" value="1"/>
</dbReference>
<dbReference type="GO" id="GO:0003909">
    <property type="term" value="F:DNA ligase activity"/>
    <property type="evidence" value="ECO:0007669"/>
    <property type="project" value="TreeGrafter"/>
</dbReference>
<comment type="caution">
    <text evidence="9">The sequence shown here is derived from an EMBL/GenBank/DDBJ whole genome shotgun (WGS) entry which is preliminary data.</text>
</comment>
<reference evidence="9" key="1">
    <citation type="journal article" date="2015" name="Nature">
        <title>Complex archaea that bridge the gap between prokaryotes and eukaryotes.</title>
        <authorList>
            <person name="Spang A."/>
            <person name="Saw J.H."/>
            <person name="Jorgensen S.L."/>
            <person name="Zaremba-Niedzwiedzka K."/>
            <person name="Martijn J."/>
            <person name="Lind A.E."/>
            <person name="van Eijk R."/>
            <person name="Schleper C."/>
            <person name="Guy L."/>
            <person name="Ettema T.J."/>
        </authorList>
    </citation>
    <scope>NUCLEOTIDE SEQUENCE</scope>
</reference>
<dbReference type="Pfam" id="PF01139">
    <property type="entry name" value="RtcB"/>
    <property type="match status" value="1"/>
</dbReference>
<organism evidence="9">
    <name type="scientific">marine sediment metagenome</name>
    <dbReference type="NCBI Taxonomy" id="412755"/>
    <lineage>
        <taxon>unclassified sequences</taxon>
        <taxon>metagenomes</taxon>
        <taxon>ecological metagenomes</taxon>
    </lineage>
</organism>
<evidence type="ECO:0000256" key="3">
    <source>
        <dbReference type="ARBA" id="ARBA00022598"/>
    </source>
</evidence>
<dbReference type="GO" id="GO:0042245">
    <property type="term" value="P:RNA repair"/>
    <property type="evidence" value="ECO:0007669"/>
    <property type="project" value="TreeGrafter"/>
</dbReference>
<dbReference type="GO" id="GO:0006396">
    <property type="term" value="P:RNA processing"/>
    <property type="evidence" value="ECO:0007669"/>
    <property type="project" value="InterPro"/>
</dbReference>
<dbReference type="SUPFAM" id="SSF103365">
    <property type="entry name" value="Hypothetical protein PH1602"/>
    <property type="match status" value="1"/>
</dbReference>
<keyword evidence="5" id="KW-0547">Nucleotide-binding</keyword>
<name>A0A0F9N2M0_9ZZZZ</name>
<accession>A0A0F9N2M0</accession>
<keyword evidence="3" id="KW-0436">Ligase</keyword>
<dbReference type="GO" id="GO:0005525">
    <property type="term" value="F:GTP binding"/>
    <property type="evidence" value="ECO:0007669"/>
    <property type="project" value="UniProtKB-KW"/>
</dbReference>